<name>A0A9P6BUF1_9AGAR</name>
<evidence type="ECO:0000313" key="2">
    <source>
        <dbReference type="EMBL" id="KAF9439836.1"/>
    </source>
</evidence>
<feature type="region of interest" description="Disordered" evidence="1">
    <location>
        <begin position="70"/>
        <end position="177"/>
    </location>
</feature>
<proteinExistence type="predicted"/>
<gene>
    <name evidence="2" type="ORF">P691DRAFT_805040</name>
</gene>
<feature type="non-terminal residue" evidence="2">
    <location>
        <position position="1"/>
    </location>
</feature>
<keyword evidence="3" id="KW-1185">Reference proteome</keyword>
<organism evidence="2 3">
    <name type="scientific">Macrolepiota fuliginosa MF-IS2</name>
    <dbReference type="NCBI Taxonomy" id="1400762"/>
    <lineage>
        <taxon>Eukaryota</taxon>
        <taxon>Fungi</taxon>
        <taxon>Dikarya</taxon>
        <taxon>Basidiomycota</taxon>
        <taxon>Agaricomycotina</taxon>
        <taxon>Agaricomycetes</taxon>
        <taxon>Agaricomycetidae</taxon>
        <taxon>Agaricales</taxon>
        <taxon>Agaricineae</taxon>
        <taxon>Agaricaceae</taxon>
        <taxon>Macrolepiota</taxon>
    </lineage>
</organism>
<dbReference type="AlphaFoldDB" id="A0A9P6BUF1"/>
<protein>
    <submittedName>
        <fullName evidence="2">Uncharacterized protein</fullName>
    </submittedName>
</protein>
<reference evidence="2" key="1">
    <citation type="submission" date="2020-11" db="EMBL/GenBank/DDBJ databases">
        <authorList>
            <consortium name="DOE Joint Genome Institute"/>
            <person name="Ahrendt S."/>
            <person name="Riley R."/>
            <person name="Andreopoulos W."/>
            <person name="Labutti K."/>
            <person name="Pangilinan J."/>
            <person name="Ruiz-Duenas F.J."/>
            <person name="Barrasa J.M."/>
            <person name="Sanchez-Garcia M."/>
            <person name="Camarero S."/>
            <person name="Miyauchi S."/>
            <person name="Serrano A."/>
            <person name="Linde D."/>
            <person name="Babiker R."/>
            <person name="Drula E."/>
            <person name="Ayuso-Fernandez I."/>
            <person name="Pacheco R."/>
            <person name="Padilla G."/>
            <person name="Ferreira P."/>
            <person name="Barriuso J."/>
            <person name="Kellner H."/>
            <person name="Castanera R."/>
            <person name="Alfaro M."/>
            <person name="Ramirez L."/>
            <person name="Pisabarro A.G."/>
            <person name="Kuo A."/>
            <person name="Tritt A."/>
            <person name="Lipzen A."/>
            <person name="He G."/>
            <person name="Yan M."/>
            <person name="Ng V."/>
            <person name="Cullen D."/>
            <person name="Martin F."/>
            <person name="Rosso M.-N."/>
            <person name="Henrissat B."/>
            <person name="Hibbett D."/>
            <person name="Martinez A.T."/>
            <person name="Grigoriev I.V."/>
        </authorList>
    </citation>
    <scope>NUCLEOTIDE SEQUENCE</scope>
    <source>
        <strain evidence="2">MF-IS2</strain>
    </source>
</reference>
<accession>A0A9P6BUF1</accession>
<evidence type="ECO:0000256" key="1">
    <source>
        <dbReference type="SAM" id="MobiDB-lite"/>
    </source>
</evidence>
<dbReference type="OrthoDB" id="687730at2759"/>
<feature type="compositionally biased region" description="Acidic residues" evidence="1">
    <location>
        <begin position="106"/>
        <end position="116"/>
    </location>
</feature>
<comment type="caution">
    <text evidence="2">The sequence shown here is derived from an EMBL/GenBank/DDBJ whole genome shotgun (WGS) entry which is preliminary data.</text>
</comment>
<dbReference type="EMBL" id="MU153292">
    <property type="protein sequence ID" value="KAF9439836.1"/>
    <property type="molecule type" value="Genomic_DNA"/>
</dbReference>
<dbReference type="Proteomes" id="UP000807342">
    <property type="component" value="Unassembled WGS sequence"/>
</dbReference>
<evidence type="ECO:0000313" key="3">
    <source>
        <dbReference type="Proteomes" id="UP000807342"/>
    </source>
</evidence>
<sequence>FTTAFKNLKAFAGPVYNAASVPHAGKIKALATPGCCICRQALFIAPCSHTVLQILEEDVEVDEGSWEIDISEEDGEGRDNKHPTPIPSGAEGDGDNDGPGIISGGEGDDDRMDVDQDLVVRPEVVLEEPESDEGEPCTAKEIPTTNQSNYHHPPTAQAPAQKTSTPTSLPLPPVPTYRVSPSVTRPLLSPQCNGAVPELGPAHLRGAIRPFL</sequence>
<feature type="compositionally biased region" description="Acidic residues" evidence="1">
    <location>
        <begin position="125"/>
        <end position="135"/>
    </location>
</feature>